<evidence type="ECO:0000313" key="3">
    <source>
        <dbReference type="Proteomes" id="UP001163846"/>
    </source>
</evidence>
<proteinExistence type="predicted"/>
<dbReference type="SUPFAM" id="SSF81383">
    <property type="entry name" value="F-box domain"/>
    <property type="match status" value="1"/>
</dbReference>
<keyword evidence="3" id="KW-1185">Reference proteome</keyword>
<dbReference type="Pfam" id="PF12937">
    <property type="entry name" value="F-box-like"/>
    <property type="match status" value="1"/>
</dbReference>
<dbReference type="AlphaFoldDB" id="A0AA38P940"/>
<organism evidence="2 3">
    <name type="scientific">Lentinula raphanica</name>
    <dbReference type="NCBI Taxonomy" id="153919"/>
    <lineage>
        <taxon>Eukaryota</taxon>
        <taxon>Fungi</taxon>
        <taxon>Dikarya</taxon>
        <taxon>Basidiomycota</taxon>
        <taxon>Agaricomycotina</taxon>
        <taxon>Agaricomycetes</taxon>
        <taxon>Agaricomycetidae</taxon>
        <taxon>Agaricales</taxon>
        <taxon>Marasmiineae</taxon>
        <taxon>Omphalotaceae</taxon>
        <taxon>Lentinula</taxon>
    </lineage>
</organism>
<evidence type="ECO:0000313" key="2">
    <source>
        <dbReference type="EMBL" id="KAJ3838584.1"/>
    </source>
</evidence>
<accession>A0AA38P940</accession>
<name>A0AA38P940_9AGAR</name>
<reference evidence="2" key="1">
    <citation type="submission" date="2022-08" db="EMBL/GenBank/DDBJ databases">
        <authorList>
            <consortium name="DOE Joint Genome Institute"/>
            <person name="Min B."/>
            <person name="Riley R."/>
            <person name="Sierra-Patev S."/>
            <person name="Naranjo-Ortiz M."/>
            <person name="Looney B."/>
            <person name="Konkel Z."/>
            <person name="Slot J.C."/>
            <person name="Sakamoto Y."/>
            <person name="Steenwyk J.L."/>
            <person name="Rokas A."/>
            <person name="Carro J."/>
            <person name="Camarero S."/>
            <person name="Ferreira P."/>
            <person name="Molpeceres G."/>
            <person name="Ruiz-Duenas F.J."/>
            <person name="Serrano A."/>
            <person name="Henrissat B."/>
            <person name="Drula E."/>
            <person name="Hughes K.W."/>
            <person name="Mata J.L."/>
            <person name="Ishikawa N.K."/>
            <person name="Vargas-Isla R."/>
            <person name="Ushijima S."/>
            <person name="Smith C.A."/>
            <person name="Ahrendt S."/>
            <person name="Andreopoulos W."/>
            <person name="He G."/>
            <person name="Labutti K."/>
            <person name="Lipzen A."/>
            <person name="Ng V."/>
            <person name="Sandor L."/>
            <person name="Barry K."/>
            <person name="Martinez A.T."/>
            <person name="Xiao Y."/>
            <person name="Gibbons J.G."/>
            <person name="Terashima K."/>
            <person name="Hibbett D.S."/>
            <person name="Grigoriev I.V."/>
        </authorList>
    </citation>
    <scope>NUCLEOTIDE SEQUENCE</scope>
    <source>
        <strain evidence="2">TFB9207</strain>
    </source>
</reference>
<dbReference type="InterPro" id="IPR001810">
    <property type="entry name" value="F-box_dom"/>
</dbReference>
<sequence>MDTLSSYIDMLDTKSTPIPESKLKEQKESEYFRIGDHLSATSLSGASRAFYPIWNVPPIQHSLGSHLFDSLPTEMIIMVFSFCDIPDANLLDTNDGTWVLSQVCKRWRDIVVHCPLFWTYVNLDLSCWHYTQNRPNRADMLVETFLERSKDMPLDVQIHCPDIQGAPNHILTAVEHLLNASPRWRLAMLDLPYTVYQALSPVIYGRLDLLESLSLKFDLPHKTTRNFFSGIDAFQIAPKLRLVSIEGLPYATKNVRLPWNQVTHLNAYHDFPNPNYHCLRLSSNLVECHISSRGDLLESPRGAYAPVSLPHLKRLFVEGTGALILPYLVAPNTEVLHVTNVLPGTCSEECIDAVQDFILSGCSESLKDLALHSDPLYYRIAEILFATRELVKLSLRLSLPNGSCLFSDLLKWLSYRDVPRSSLTSCTLGLLPRLTDLSMRIECSSAGIEGDDVEALVRMLESRRTMPQVSESHRGFSQLESFDLEVKACLPTLEAGVFNALNEMGLRTSMKLVR</sequence>
<comment type="caution">
    <text evidence="2">The sequence shown here is derived from an EMBL/GenBank/DDBJ whole genome shotgun (WGS) entry which is preliminary data.</text>
</comment>
<protein>
    <recommendedName>
        <fullName evidence="1">F-box domain-containing protein</fullName>
    </recommendedName>
</protein>
<dbReference type="EMBL" id="MU806175">
    <property type="protein sequence ID" value="KAJ3838584.1"/>
    <property type="molecule type" value="Genomic_DNA"/>
</dbReference>
<dbReference type="PROSITE" id="PS50181">
    <property type="entry name" value="FBOX"/>
    <property type="match status" value="1"/>
</dbReference>
<dbReference type="InterPro" id="IPR036047">
    <property type="entry name" value="F-box-like_dom_sf"/>
</dbReference>
<evidence type="ECO:0000259" key="1">
    <source>
        <dbReference type="PROSITE" id="PS50181"/>
    </source>
</evidence>
<dbReference type="Gene3D" id="1.20.1280.50">
    <property type="match status" value="1"/>
</dbReference>
<feature type="domain" description="F-box" evidence="1">
    <location>
        <begin position="65"/>
        <end position="121"/>
    </location>
</feature>
<gene>
    <name evidence="2" type="ORF">F5878DRAFT_619179</name>
</gene>
<dbReference type="Proteomes" id="UP001163846">
    <property type="component" value="Unassembled WGS sequence"/>
</dbReference>